<feature type="compositionally biased region" description="Acidic residues" evidence="1">
    <location>
        <begin position="410"/>
        <end position="420"/>
    </location>
</feature>
<feature type="region of interest" description="Disordered" evidence="1">
    <location>
        <begin position="300"/>
        <end position="457"/>
    </location>
</feature>
<name>A0A2T1A497_9ACTN</name>
<proteinExistence type="predicted"/>
<dbReference type="OrthoDB" id="3576986at2"/>
<organism evidence="2 3">
    <name type="scientific">Antricoccus suffuscus</name>
    <dbReference type="NCBI Taxonomy" id="1629062"/>
    <lineage>
        <taxon>Bacteria</taxon>
        <taxon>Bacillati</taxon>
        <taxon>Actinomycetota</taxon>
        <taxon>Actinomycetes</taxon>
        <taxon>Geodermatophilales</taxon>
        <taxon>Antricoccaceae</taxon>
        <taxon>Antricoccus</taxon>
    </lineage>
</organism>
<feature type="compositionally biased region" description="Basic and acidic residues" evidence="1">
    <location>
        <begin position="354"/>
        <end position="369"/>
    </location>
</feature>
<reference evidence="2 3" key="1">
    <citation type="submission" date="2018-03" db="EMBL/GenBank/DDBJ databases">
        <title>Genomic Encyclopedia of Archaeal and Bacterial Type Strains, Phase II (KMG-II): from individual species to whole genera.</title>
        <authorList>
            <person name="Goeker M."/>
        </authorList>
    </citation>
    <scope>NUCLEOTIDE SEQUENCE [LARGE SCALE GENOMIC DNA]</scope>
    <source>
        <strain evidence="2 3">DSM 100065</strain>
    </source>
</reference>
<comment type="caution">
    <text evidence="2">The sequence shown here is derived from an EMBL/GenBank/DDBJ whole genome shotgun (WGS) entry which is preliminary data.</text>
</comment>
<feature type="region of interest" description="Disordered" evidence="1">
    <location>
        <begin position="154"/>
        <end position="185"/>
    </location>
</feature>
<dbReference type="AlphaFoldDB" id="A0A2T1A497"/>
<keyword evidence="3" id="KW-1185">Reference proteome</keyword>
<protein>
    <submittedName>
        <fullName evidence="2">DivIVA protein</fullName>
    </submittedName>
</protein>
<dbReference type="Proteomes" id="UP000237752">
    <property type="component" value="Unassembled WGS sequence"/>
</dbReference>
<sequence length="457" mass="49349">MNSDNPQDLIPLGAPPIGFDVVMRGYDRNQVQDAIGRLEDDLRTVVSERDQAISRANDLHVQLEQASSDVTTLNSKLRNAQAPTFESMGERIASMLRLAEEEAAEIRRAATADADEIRANAEGLKAEADEYNTTSIAASEQALAEARAEADRVLGEAKSEAAKHTEDRHREADDHLTKAKDEAQQLRTSTNEEIAALVAHSESTRAQADEDFEIALRERRTEAQRIETERDRNSRAEADNRLRVAKETAHNLVTTAQDRSATLIANAEAEVHHIKTVRASVAAHLAEIRTIVAQVPANLAEYPDPLPPRELTEQREREAASGTGADIEPSTSPAADEPAPIDTAAGDESEDAIADEHTADEAIEPDAKPADVIAEAGDEAVASETPVLDETTSADESTETGAPDGVDAATDADEEPSEDEAQPKLPSIGSRIPDEDIPASERTVQLSTVKARGLRRR</sequence>
<feature type="compositionally biased region" description="Basic and acidic residues" evidence="1">
    <location>
        <begin position="310"/>
        <end position="319"/>
    </location>
</feature>
<dbReference type="EMBL" id="PVUE01000002">
    <property type="protein sequence ID" value="PRZ43419.1"/>
    <property type="molecule type" value="Genomic_DNA"/>
</dbReference>
<evidence type="ECO:0000256" key="1">
    <source>
        <dbReference type="SAM" id="MobiDB-lite"/>
    </source>
</evidence>
<accession>A0A2T1A497</accession>
<dbReference type="RefSeq" id="WP_106347588.1">
    <property type="nucleotide sequence ID" value="NZ_PVUE01000002.1"/>
</dbReference>
<evidence type="ECO:0000313" key="2">
    <source>
        <dbReference type="EMBL" id="PRZ43419.1"/>
    </source>
</evidence>
<evidence type="ECO:0000313" key="3">
    <source>
        <dbReference type="Proteomes" id="UP000237752"/>
    </source>
</evidence>
<gene>
    <name evidence="2" type="ORF">CLV47_102105</name>
</gene>
<feature type="compositionally biased region" description="Basic and acidic residues" evidence="1">
    <location>
        <begin position="154"/>
        <end position="184"/>
    </location>
</feature>